<evidence type="ECO:0000259" key="2">
    <source>
        <dbReference type="Pfam" id="PF17389"/>
    </source>
</evidence>
<gene>
    <name evidence="3" type="ORF">J2736_006325</name>
</gene>
<evidence type="ECO:0000259" key="1">
    <source>
        <dbReference type="Pfam" id="PF08531"/>
    </source>
</evidence>
<dbReference type="SUPFAM" id="SSF48208">
    <property type="entry name" value="Six-hairpin glycosidases"/>
    <property type="match status" value="1"/>
</dbReference>
<dbReference type="PANTHER" id="PTHR34987:SF2">
    <property type="entry name" value="B, PUTATIVE (AFU_ORTHOLOGUE AFUA_7G05040)-RELATED"/>
    <property type="match status" value="1"/>
</dbReference>
<dbReference type="InterPro" id="IPR008979">
    <property type="entry name" value="Galactose-bd-like_sf"/>
</dbReference>
<dbReference type="Gene3D" id="2.60.120.260">
    <property type="entry name" value="Galactose-binding domain-like"/>
    <property type="match status" value="2"/>
</dbReference>
<accession>A0ABU1P5Q2</accession>
<name>A0ABU1P5Q2_9BACL</name>
<evidence type="ECO:0000313" key="4">
    <source>
        <dbReference type="Proteomes" id="UP001267290"/>
    </source>
</evidence>
<dbReference type="InterPro" id="IPR013737">
    <property type="entry name" value="Bac_rhamnosid_N"/>
</dbReference>
<reference evidence="3 4" key="1">
    <citation type="submission" date="2023-07" db="EMBL/GenBank/DDBJ databases">
        <title>Sorghum-associated microbial communities from plants grown in Nebraska, USA.</title>
        <authorList>
            <person name="Schachtman D."/>
        </authorList>
    </citation>
    <scope>NUCLEOTIDE SEQUENCE [LARGE SCALE GENOMIC DNA]</scope>
    <source>
        <strain evidence="3 4">CC258</strain>
    </source>
</reference>
<dbReference type="Pfam" id="PF08531">
    <property type="entry name" value="Bac_rhamnosid_N"/>
    <property type="match status" value="1"/>
</dbReference>
<protein>
    <recommendedName>
        <fullName evidence="5">Alpha-L-rhamnosidase</fullName>
    </recommendedName>
</protein>
<evidence type="ECO:0000313" key="3">
    <source>
        <dbReference type="EMBL" id="MDR6555071.1"/>
    </source>
</evidence>
<dbReference type="PANTHER" id="PTHR34987">
    <property type="entry name" value="C, PUTATIVE (AFU_ORTHOLOGUE AFUA_3G02880)-RELATED"/>
    <property type="match status" value="1"/>
</dbReference>
<dbReference type="Gene3D" id="2.60.420.10">
    <property type="entry name" value="Maltose phosphorylase, domain 3"/>
    <property type="match status" value="1"/>
</dbReference>
<dbReference type="InterPro" id="IPR035396">
    <property type="entry name" value="Bac_rhamnosid6H"/>
</dbReference>
<organism evidence="3 4">
    <name type="scientific">Paenibacillus qinlingensis</name>
    <dbReference type="NCBI Taxonomy" id="1837343"/>
    <lineage>
        <taxon>Bacteria</taxon>
        <taxon>Bacillati</taxon>
        <taxon>Bacillota</taxon>
        <taxon>Bacilli</taxon>
        <taxon>Bacillales</taxon>
        <taxon>Paenibacillaceae</taxon>
        <taxon>Paenibacillus</taxon>
    </lineage>
</organism>
<dbReference type="Proteomes" id="UP001267290">
    <property type="component" value="Unassembled WGS sequence"/>
</dbReference>
<feature type="domain" description="Bacterial alpha-L-rhamnosidase N-terminal" evidence="1">
    <location>
        <begin position="58"/>
        <end position="199"/>
    </location>
</feature>
<dbReference type="Gene3D" id="1.50.10.10">
    <property type="match status" value="1"/>
</dbReference>
<dbReference type="InterPro" id="IPR008928">
    <property type="entry name" value="6-hairpin_glycosidase_sf"/>
</dbReference>
<dbReference type="InterPro" id="IPR012341">
    <property type="entry name" value="6hp_glycosidase-like_sf"/>
</dbReference>
<proteinExistence type="predicted"/>
<comment type="caution">
    <text evidence="3">The sequence shown here is derived from an EMBL/GenBank/DDBJ whole genome shotgun (WGS) entry which is preliminary data.</text>
</comment>
<evidence type="ECO:0008006" key="5">
    <source>
        <dbReference type="Google" id="ProtNLM"/>
    </source>
</evidence>
<dbReference type="EMBL" id="JAVDSB010000023">
    <property type="protein sequence ID" value="MDR6555071.1"/>
    <property type="molecule type" value="Genomic_DNA"/>
</dbReference>
<keyword evidence="4" id="KW-1185">Reference proteome</keyword>
<dbReference type="RefSeq" id="WP_310502468.1">
    <property type="nucleotide sequence ID" value="NZ_JAVDSB010000023.1"/>
</dbReference>
<dbReference type="Pfam" id="PF17389">
    <property type="entry name" value="Bac_rhamnosid6H"/>
    <property type="match status" value="1"/>
</dbReference>
<dbReference type="SUPFAM" id="SSF49785">
    <property type="entry name" value="Galactose-binding domain-like"/>
    <property type="match status" value="1"/>
</dbReference>
<feature type="domain" description="Alpha-L-rhamnosidase six-hairpin glycosidase" evidence="2">
    <location>
        <begin position="380"/>
        <end position="729"/>
    </location>
</feature>
<sequence length="810" mass="91549">MTGAIHERFARKSSVSDGWSGQTELIWHPAEVETHYEQPRNSFCYFRKTFELAAMPVSATIKIFADSRYKLHVNGVYIGRGPCRSDPRMQYYDELDISAYLRPGPNVIAVLAAHYGYGTGQSVSRIPAIAAEATVDFDDHLQVKVHSDSSWKCLLAEAFNREAPRINGCQGPIEIYDAGLAPGGWLETGFDDVSWIAAKGRGIQLSPFWNWAARDIPLLEESELAANIIAGIGTMTEIPYPVSQLHKQIHTEEQSIRMQVKDKERFDEYMFAALPEGEASVITFEFAETEAGYLQLEVTGCQGDVIDAVHAEELWEGKALINLNSSRSIDRFILTEGHNVLETSFAWRACKYVQFRLRNHRGPVTFHRVGLRTRKYPLKRTAEMVCSDDRLSGIWDISARTLRLCMQDGFLDSSSREQQQWMGDGRWQAVINYHYSGDSRLHRKLLKQIGQSQDWMGMTKSRYPDGHHNFPPIPSFCLAWICSFKDHQTYSGDLELIQEWWPNVVLALRWFSAYENEYGLLADVPYWSFTDWGERPDGPVPDDQRGGMITPLNLQYLEALQIACEFAGQLNDADAKEVYLEKIRTLKSSIPALLWDESKGAYADCLVNGALSDSISEPTNALAILHLHEEKDERAIAIYKNVFEPEARKNVTAGSPFFMLVICRALIKLGKAKRALELIQERYGVMLDAGSDTTWEIWEIFHQQKNGQVNFSSASHAWGASPIVFVFEGIFGFQSIEPGHRRFSLSPDPCGIEEIQADLPVEAGEIKMKLYHTTTQQWKLELGIPQGYVGTVYGEEFGAGSYIIDVPTKK</sequence>